<gene>
    <name evidence="2" type="ORF">BD310DRAFT_949190</name>
</gene>
<keyword evidence="3" id="KW-1185">Reference proteome</keyword>
<proteinExistence type="predicted"/>
<name>A0A4Q9PTF3_9APHY</name>
<reference evidence="2 3" key="1">
    <citation type="submission" date="2019-01" db="EMBL/GenBank/DDBJ databases">
        <title>Draft genome sequences of three monokaryotic isolates of the white-rot basidiomycete fungus Dichomitus squalens.</title>
        <authorList>
            <consortium name="DOE Joint Genome Institute"/>
            <person name="Lopez S.C."/>
            <person name="Andreopoulos B."/>
            <person name="Pangilinan J."/>
            <person name="Lipzen A."/>
            <person name="Riley R."/>
            <person name="Ahrendt S."/>
            <person name="Ng V."/>
            <person name="Barry K."/>
            <person name="Daum C."/>
            <person name="Grigoriev I.V."/>
            <person name="Hilden K.S."/>
            <person name="Makela M.R."/>
            <person name="de Vries R.P."/>
        </authorList>
    </citation>
    <scope>NUCLEOTIDE SEQUENCE [LARGE SCALE GENOMIC DNA]</scope>
    <source>
        <strain evidence="2 3">CBS 464.89</strain>
    </source>
</reference>
<feature type="region of interest" description="Disordered" evidence="1">
    <location>
        <begin position="1"/>
        <end position="20"/>
    </location>
</feature>
<evidence type="ECO:0000256" key="1">
    <source>
        <dbReference type="SAM" id="MobiDB-lite"/>
    </source>
</evidence>
<accession>A0A4Q9PTF3</accession>
<protein>
    <submittedName>
        <fullName evidence="2">Uncharacterized protein</fullName>
    </submittedName>
</protein>
<evidence type="ECO:0000313" key="2">
    <source>
        <dbReference type="EMBL" id="TBU57731.1"/>
    </source>
</evidence>
<evidence type="ECO:0000313" key="3">
    <source>
        <dbReference type="Proteomes" id="UP000292082"/>
    </source>
</evidence>
<dbReference type="Proteomes" id="UP000292082">
    <property type="component" value="Unassembled WGS sequence"/>
</dbReference>
<dbReference type="AlphaFoldDB" id="A0A4Q9PTF3"/>
<sequence>MAACKGETAAVEPPKQGTGMEAHRVQHLVLGSIASVRQAAENFLEKEDAPHSTIQQCVSSLQISVLSSR</sequence>
<organism evidence="2 3">
    <name type="scientific">Dichomitus squalens</name>
    <dbReference type="NCBI Taxonomy" id="114155"/>
    <lineage>
        <taxon>Eukaryota</taxon>
        <taxon>Fungi</taxon>
        <taxon>Dikarya</taxon>
        <taxon>Basidiomycota</taxon>
        <taxon>Agaricomycotina</taxon>
        <taxon>Agaricomycetes</taxon>
        <taxon>Polyporales</taxon>
        <taxon>Polyporaceae</taxon>
        <taxon>Dichomitus</taxon>
    </lineage>
</organism>
<dbReference type="EMBL" id="ML145133">
    <property type="protein sequence ID" value="TBU57731.1"/>
    <property type="molecule type" value="Genomic_DNA"/>
</dbReference>